<dbReference type="GO" id="GO:0008652">
    <property type="term" value="P:amino acid biosynthetic process"/>
    <property type="evidence" value="ECO:0007669"/>
    <property type="project" value="InterPro"/>
</dbReference>
<dbReference type="KEGG" id="vab:WPS_12120"/>
<evidence type="ECO:0000259" key="3">
    <source>
        <dbReference type="SMART" id="SM00859"/>
    </source>
</evidence>
<keyword evidence="5" id="KW-1185">Reference proteome</keyword>
<dbReference type="GO" id="GO:0046983">
    <property type="term" value="F:protein dimerization activity"/>
    <property type="evidence" value="ECO:0007669"/>
    <property type="project" value="InterPro"/>
</dbReference>
<feature type="active site" description="Acyl-thioester intermediate" evidence="2">
    <location>
        <position position="127"/>
    </location>
</feature>
<protein>
    <submittedName>
        <fullName evidence="4">Aspartate-semialdehyde dehydrogenase</fullName>
    </submittedName>
</protein>
<reference evidence="4 5" key="1">
    <citation type="journal article" date="2022" name="ISME Commun">
        <title>Vulcanimicrobium alpinus gen. nov. sp. nov., the first cultivated representative of the candidate phylum 'Eremiobacterota', is a metabolically versatile aerobic anoxygenic phototroph.</title>
        <authorList>
            <person name="Yabe S."/>
            <person name="Muto K."/>
            <person name="Abe K."/>
            <person name="Yokota A."/>
            <person name="Staudigel H."/>
            <person name="Tebo B.M."/>
        </authorList>
    </citation>
    <scope>NUCLEOTIDE SEQUENCE [LARGE SCALE GENOMIC DNA]</scope>
    <source>
        <strain evidence="4 5">WC8-2</strain>
    </source>
</reference>
<dbReference type="SUPFAM" id="SSF51735">
    <property type="entry name" value="NAD(P)-binding Rossmann-fold domains"/>
    <property type="match status" value="1"/>
</dbReference>
<evidence type="ECO:0000313" key="5">
    <source>
        <dbReference type="Proteomes" id="UP001317532"/>
    </source>
</evidence>
<feature type="domain" description="Semialdehyde dehydrogenase NAD-binding" evidence="3">
    <location>
        <begin position="2"/>
        <end position="118"/>
    </location>
</feature>
<evidence type="ECO:0000256" key="2">
    <source>
        <dbReference type="PIRSR" id="PIRSR000148-1"/>
    </source>
</evidence>
<dbReference type="Pfam" id="PF01118">
    <property type="entry name" value="Semialdhyde_dh"/>
    <property type="match status" value="1"/>
</dbReference>
<gene>
    <name evidence="4" type="primary">asd</name>
    <name evidence="4" type="ORF">WPS_12120</name>
</gene>
<dbReference type="GO" id="GO:0016620">
    <property type="term" value="F:oxidoreductase activity, acting on the aldehyde or oxo group of donors, NAD or NADP as acceptor"/>
    <property type="evidence" value="ECO:0007669"/>
    <property type="project" value="InterPro"/>
</dbReference>
<dbReference type="SMART" id="SM00859">
    <property type="entry name" value="Semialdhyde_dh"/>
    <property type="match status" value="1"/>
</dbReference>
<accession>A0AAN2C9E6</accession>
<dbReference type="AlphaFoldDB" id="A0AAN2C9E6"/>
<dbReference type="PANTHER" id="PTHR46278">
    <property type="entry name" value="DEHYDROGENASE, PUTATIVE-RELATED"/>
    <property type="match status" value="1"/>
</dbReference>
<dbReference type="NCBIfam" id="NF011456">
    <property type="entry name" value="PRK14874.1"/>
    <property type="match status" value="1"/>
</dbReference>
<dbReference type="GO" id="GO:0051287">
    <property type="term" value="F:NAD binding"/>
    <property type="evidence" value="ECO:0007669"/>
    <property type="project" value="InterPro"/>
</dbReference>
<dbReference type="Pfam" id="PF02774">
    <property type="entry name" value="Semialdhyde_dhC"/>
    <property type="match status" value="1"/>
</dbReference>
<dbReference type="Gene3D" id="3.40.50.720">
    <property type="entry name" value="NAD(P)-binding Rossmann-like Domain"/>
    <property type="match status" value="1"/>
</dbReference>
<dbReference type="InterPro" id="IPR036291">
    <property type="entry name" value="NAD(P)-bd_dom_sf"/>
</dbReference>
<dbReference type="SUPFAM" id="SSF55347">
    <property type="entry name" value="Glyceraldehyde-3-phosphate dehydrogenase-like, C-terminal domain"/>
    <property type="match status" value="1"/>
</dbReference>
<feature type="active site" description="Proton acceptor" evidence="2">
    <location>
        <position position="235"/>
    </location>
</feature>
<dbReference type="EMBL" id="AP025523">
    <property type="protein sequence ID" value="BDE05936.1"/>
    <property type="molecule type" value="Genomic_DNA"/>
</dbReference>
<evidence type="ECO:0000313" key="4">
    <source>
        <dbReference type="EMBL" id="BDE05936.1"/>
    </source>
</evidence>
<evidence type="ECO:0000256" key="1">
    <source>
        <dbReference type="ARBA" id="ARBA00010584"/>
    </source>
</evidence>
<proteinExistence type="inferred from homology"/>
<dbReference type="InterPro" id="IPR012280">
    <property type="entry name" value="Semialdhyde_DH_dimer_dom"/>
</dbReference>
<dbReference type="RefSeq" id="WP_317996943.1">
    <property type="nucleotide sequence ID" value="NZ_AP025523.1"/>
</dbReference>
<organism evidence="4 5">
    <name type="scientific">Vulcanimicrobium alpinum</name>
    <dbReference type="NCBI Taxonomy" id="3016050"/>
    <lineage>
        <taxon>Bacteria</taxon>
        <taxon>Bacillati</taxon>
        <taxon>Vulcanimicrobiota</taxon>
        <taxon>Vulcanimicrobiia</taxon>
        <taxon>Vulcanimicrobiales</taxon>
        <taxon>Vulcanimicrobiaceae</taxon>
        <taxon>Vulcanimicrobium</taxon>
    </lineage>
</organism>
<comment type="similarity">
    <text evidence="1">Belongs to the aspartate-semialdehyde dehydrogenase family.</text>
</comment>
<sequence length="352" mass="37297">MKLGLIGATGVVGGTILRVLDEREIAVDELLAYASRDRADGLMFRGRTVSVVAATRERLLADRPDVAFFASSDDASAELATALVDNGTVVIDNTSTFRLAADVPLVIPEVNPHAVGPEHRLFPVANCTAIVLSVALAPIERAVGLRSVRVATYQAVSGAGRAGLDALAAEERGATPNGTFAAPIHHNVVPQVGSYDGDGDTGEEQKVVAETRKMLDRPDLRMAATTVRVPVMRAHSEAVFIETARATSVEELQSALRGAPGVVLHERGIVTPRDVEDTDLVHVARLRPEPDDPSHTLFQLWVVGDQLRKGAATNGVQILELLIAQGRFASRTGEVTLSLSKRGRGLGHGADA</sequence>
<dbReference type="PIRSF" id="PIRSF000148">
    <property type="entry name" value="ASA_dh"/>
    <property type="match status" value="1"/>
</dbReference>
<dbReference type="InterPro" id="IPR000534">
    <property type="entry name" value="Semialdehyde_DH_NAD-bd"/>
</dbReference>
<name>A0AAN2C9E6_UNVUL</name>
<dbReference type="Proteomes" id="UP001317532">
    <property type="component" value="Chromosome"/>
</dbReference>
<dbReference type="Gene3D" id="3.30.360.10">
    <property type="entry name" value="Dihydrodipicolinate Reductase, domain 2"/>
    <property type="match status" value="1"/>
</dbReference>
<dbReference type="PANTHER" id="PTHR46278:SF2">
    <property type="entry name" value="ASPARTATE-SEMIALDEHYDE DEHYDROGENASE"/>
    <property type="match status" value="1"/>
</dbReference>